<keyword evidence="2" id="KW-1185">Reference proteome</keyword>
<evidence type="ECO:0000313" key="1">
    <source>
        <dbReference type="EMBL" id="CAE7800780.1"/>
    </source>
</evidence>
<name>A0A812YX76_9DINO</name>
<reference evidence="1" key="1">
    <citation type="submission" date="2021-02" db="EMBL/GenBank/DDBJ databases">
        <authorList>
            <person name="Dougan E. K."/>
            <person name="Rhodes N."/>
            <person name="Thang M."/>
            <person name="Chan C."/>
        </authorList>
    </citation>
    <scope>NUCLEOTIDE SEQUENCE</scope>
</reference>
<evidence type="ECO:0000313" key="2">
    <source>
        <dbReference type="Proteomes" id="UP000601435"/>
    </source>
</evidence>
<organism evidence="1 2">
    <name type="scientific">Symbiodinium necroappetens</name>
    <dbReference type="NCBI Taxonomy" id="1628268"/>
    <lineage>
        <taxon>Eukaryota</taxon>
        <taxon>Sar</taxon>
        <taxon>Alveolata</taxon>
        <taxon>Dinophyceae</taxon>
        <taxon>Suessiales</taxon>
        <taxon>Symbiodiniaceae</taxon>
        <taxon>Symbiodinium</taxon>
    </lineage>
</organism>
<dbReference type="SUPFAM" id="SSF54001">
    <property type="entry name" value="Cysteine proteinases"/>
    <property type="match status" value="1"/>
</dbReference>
<dbReference type="Gene3D" id="3.40.395.10">
    <property type="entry name" value="Adenoviral Proteinase, Chain A"/>
    <property type="match status" value="1"/>
</dbReference>
<accession>A0A812YX76</accession>
<sequence length="391" mass="44573">MAKKQHKKQNALAKAAHEAAGVSLYGRQGTIMNSGDERLHMLLEKDHAFPKMGKAWVQKAHVERLHEGQDKKVWKWAQMTFYRKWKQERLMELGLLSDDLDQLDGLDEVAILPYPDIPAGGIELQHLHFGWGILVWSMLVHTLPCKTLGFISPGWTQPLYLHHENAKVDVAAFVDCIKKQMSAHKLNFLPLGSGGHWVLLVIDGTHESGTPQVRYYDSLPDERAQCRDYAEKILASLLSMGLVHEAVLPPRMNRVFQGIDECGFHVLAAMEQEAATAMGFGKACTGWPAHSAKKWHERLHKITNAVHAEQKKRLDELKQHKKKEEAHGQKMLGLTKMRQEREHMAAMAEKRCLSCDENKLLAYWMRKEARRLGRNIAHEYKLSSTGHDLTK</sequence>
<dbReference type="OrthoDB" id="420424at2759"/>
<proteinExistence type="predicted"/>
<dbReference type="InterPro" id="IPR038765">
    <property type="entry name" value="Papain-like_cys_pep_sf"/>
</dbReference>
<comment type="caution">
    <text evidence="1">The sequence shown here is derived from an EMBL/GenBank/DDBJ whole genome shotgun (WGS) entry which is preliminary data.</text>
</comment>
<dbReference type="AlphaFoldDB" id="A0A812YX76"/>
<dbReference type="Proteomes" id="UP000601435">
    <property type="component" value="Unassembled WGS sequence"/>
</dbReference>
<gene>
    <name evidence="1" type="ORF">SNEC2469_LOCUS23617</name>
</gene>
<evidence type="ECO:0008006" key="3">
    <source>
        <dbReference type="Google" id="ProtNLM"/>
    </source>
</evidence>
<dbReference type="EMBL" id="CAJNJA010044291">
    <property type="protein sequence ID" value="CAE7800780.1"/>
    <property type="molecule type" value="Genomic_DNA"/>
</dbReference>
<protein>
    <recommendedName>
        <fullName evidence="3">Ubiquitin-like protease family profile domain-containing protein</fullName>
    </recommendedName>
</protein>